<feature type="transmembrane region" description="Helical" evidence="5">
    <location>
        <begin position="63"/>
        <end position="82"/>
    </location>
</feature>
<dbReference type="Proteomes" id="UP001138961">
    <property type="component" value="Unassembled WGS sequence"/>
</dbReference>
<comment type="subcellular location">
    <subcellularLocation>
        <location evidence="1">Membrane</location>
    </subcellularLocation>
</comment>
<dbReference type="InterPro" id="IPR023352">
    <property type="entry name" value="MAPEG-like_dom_sf"/>
</dbReference>
<evidence type="ECO:0000256" key="1">
    <source>
        <dbReference type="ARBA" id="ARBA00004370"/>
    </source>
</evidence>
<dbReference type="PANTHER" id="PTHR35371">
    <property type="entry name" value="INNER MEMBRANE PROTEIN"/>
    <property type="match status" value="1"/>
</dbReference>
<protein>
    <submittedName>
        <fullName evidence="6">MAPEG family protein</fullName>
    </submittedName>
</protein>
<dbReference type="Pfam" id="PF01124">
    <property type="entry name" value="MAPEG"/>
    <property type="match status" value="1"/>
</dbReference>
<keyword evidence="2 5" id="KW-0812">Transmembrane</keyword>
<evidence type="ECO:0000256" key="5">
    <source>
        <dbReference type="SAM" id="Phobius"/>
    </source>
</evidence>
<dbReference type="SUPFAM" id="SSF161084">
    <property type="entry name" value="MAPEG domain-like"/>
    <property type="match status" value="1"/>
</dbReference>
<name>A0ABS8BX67_9RHOB</name>
<sequence length="137" mass="15058">MTPELTVLALAGLLQALQFATVSIRANLELPAGKLMGPRDPQRLGAPLLEQVSPKTGRLFRALNNHFEGLILLTLAVVVVTLADRATGFSAICAWTYLVARIAYVPAYFFGWTPWRSIIWMIGFLATILMLLSVFVV</sequence>
<keyword evidence="7" id="KW-1185">Reference proteome</keyword>
<gene>
    <name evidence="6" type="ORF">LGQ03_13660</name>
</gene>
<dbReference type="InterPro" id="IPR001129">
    <property type="entry name" value="Membr-assoc_MAPEG"/>
</dbReference>
<evidence type="ECO:0000313" key="7">
    <source>
        <dbReference type="Proteomes" id="UP001138961"/>
    </source>
</evidence>
<keyword evidence="3 5" id="KW-1133">Transmembrane helix</keyword>
<evidence type="ECO:0000256" key="3">
    <source>
        <dbReference type="ARBA" id="ARBA00022989"/>
    </source>
</evidence>
<dbReference type="Gene3D" id="1.20.120.550">
    <property type="entry name" value="Membrane associated eicosanoid/glutathione metabolism-like domain"/>
    <property type="match status" value="1"/>
</dbReference>
<feature type="transmembrane region" description="Helical" evidence="5">
    <location>
        <begin position="117"/>
        <end position="136"/>
    </location>
</feature>
<evidence type="ECO:0000313" key="6">
    <source>
        <dbReference type="EMBL" id="MCB5200289.1"/>
    </source>
</evidence>
<reference evidence="6" key="1">
    <citation type="submission" date="2021-10" db="EMBL/GenBank/DDBJ databases">
        <title>Loktanella gaetbuli sp. nov., isolated from a tidal flat.</title>
        <authorList>
            <person name="Park S."/>
            <person name="Yoon J.-H."/>
        </authorList>
    </citation>
    <scope>NUCLEOTIDE SEQUENCE</scope>
    <source>
        <strain evidence="6">TSTF-M6</strain>
    </source>
</reference>
<keyword evidence="4 5" id="KW-0472">Membrane</keyword>
<organism evidence="6 7">
    <name type="scientific">Loktanella gaetbuli</name>
    <dbReference type="NCBI Taxonomy" id="2881335"/>
    <lineage>
        <taxon>Bacteria</taxon>
        <taxon>Pseudomonadati</taxon>
        <taxon>Pseudomonadota</taxon>
        <taxon>Alphaproteobacteria</taxon>
        <taxon>Rhodobacterales</taxon>
        <taxon>Roseobacteraceae</taxon>
        <taxon>Loktanella</taxon>
    </lineage>
</organism>
<dbReference type="EMBL" id="JAJATZ010000007">
    <property type="protein sequence ID" value="MCB5200289.1"/>
    <property type="molecule type" value="Genomic_DNA"/>
</dbReference>
<feature type="transmembrane region" description="Helical" evidence="5">
    <location>
        <begin position="89"/>
        <end position="111"/>
    </location>
</feature>
<accession>A0ABS8BX67</accession>
<evidence type="ECO:0000256" key="2">
    <source>
        <dbReference type="ARBA" id="ARBA00022692"/>
    </source>
</evidence>
<evidence type="ECO:0000256" key="4">
    <source>
        <dbReference type="ARBA" id="ARBA00023136"/>
    </source>
</evidence>
<dbReference type="PANTHER" id="PTHR35371:SF1">
    <property type="entry name" value="BLR7753 PROTEIN"/>
    <property type="match status" value="1"/>
</dbReference>
<comment type="caution">
    <text evidence="6">The sequence shown here is derived from an EMBL/GenBank/DDBJ whole genome shotgun (WGS) entry which is preliminary data.</text>
</comment>
<proteinExistence type="predicted"/>
<dbReference type="RefSeq" id="WP_226748852.1">
    <property type="nucleotide sequence ID" value="NZ_JAJATZ010000007.1"/>
</dbReference>